<sequence>MELPSPTTVVSDKIGLVIEFEEAAAAAGEEVVEEILLRATADTLKNCNPSFVNKHLLRVTVENSKPWSSSKSSSRTVFLKWVRQELSLEEVLSPYPLYSKLGNDLSKLELSLITSLPARMVATATNFLVL</sequence>
<evidence type="ECO:0000313" key="2">
    <source>
        <dbReference type="Proteomes" id="UP000237000"/>
    </source>
</evidence>
<keyword evidence="2" id="KW-1185">Reference proteome</keyword>
<gene>
    <name evidence="1" type="ORF">TorRG33x02_171380</name>
</gene>
<proteinExistence type="predicted"/>
<accession>A0A2P5ENI2</accession>
<dbReference type="EMBL" id="JXTC01000122">
    <property type="protein sequence ID" value="PON87025.1"/>
    <property type="molecule type" value="Genomic_DNA"/>
</dbReference>
<organism evidence="1 2">
    <name type="scientific">Trema orientale</name>
    <name type="common">Charcoal tree</name>
    <name type="synonym">Celtis orientalis</name>
    <dbReference type="NCBI Taxonomy" id="63057"/>
    <lineage>
        <taxon>Eukaryota</taxon>
        <taxon>Viridiplantae</taxon>
        <taxon>Streptophyta</taxon>
        <taxon>Embryophyta</taxon>
        <taxon>Tracheophyta</taxon>
        <taxon>Spermatophyta</taxon>
        <taxon>Magnoliopsida</taxon>
        <taxon>eudicotyledons</taxon>
        <taxon>Gunneridae</taxon>
        <taxon>Pentapetalae</taxon>
        <taxon>rosids</taxon>
        <taxon>fabids</taxon>
        <taxon>Rosales</taxon>
        <taxon>Cannabaceae</taxon>
        <taxon>Trema</taxon>
    </lineage>
</organism>
<reference evidence="2" key="1">
    <citation type="submission" date="2016-06" db="EMBL/GenBank/DDBJ databases">
        <title>Parallel loss of symbiosis genes in relatives of nitrogen-fixing non-legume Parasponia.</title>
        <authorList>
            <person name="Van Velzen R."/>
            <person name="Holmer R."/>
            <person name="Bu F."/>
            <person name="Rutten L."/>
            <person name="Van Zeijl A."/>
            <person name="Liu W."/>
            <person name="Santuari L."/>
            <person name="Cao Q."/>
            <person name="Sharma T."/>
            <person name="Shen D."/>
            <person name="Roswanjaya Y."/>
            <person name="Wardhani T."/>
            <person name="Kalhor M.S."/>
            <person name="Jansen J."/>
            <person name="Van den Hoogen J."/>
            <person name="Gungor B."/>
            <person name="Hartog M."/>
            <person name="Hontelez J."/>
            <person name="Verver J."/>
            <person name="Yang W.-C."/>
            <person name="Schijlen E."/>
            <person name="Repin R."/>
            <person name="Schilthuizen M."/>
            <person name="Schranz E."/>
            <person name="Heidstra R."/>
            <person name="Miyata K."/>
            <person name="Fedorova E."/>
            <person name="Kohlen W."/>
            <person name="Bisseling T."/>
            <person name="Smit S."/>
            <person name="Geurts R."/>
        </authorList>
    </citation>
    <scope>NUCLEOTIDE SEQUENCE [LARGE SCALE GENOMIC DNA]</scope>
    <source>
        <strain evidence="2">cv. RG33-2</strain>
    </source>
</reference>
<evidence type="ECO:0000313" key="1">
    <source>
        <dbReference type="EMBL" id="PON87025.1"/>
    </source>
</evidence>
<comment type="caution">
    <text evidence="1">The sequence shown here is derived from an EMBL/GenBank/DDBJ whole genome shotgun (WGS) entry which is preliminary data.</text>
</comment>
<name>A0A2P5ENI2_TREOI</name>
<dbReference type="InParanoid" id="A0A2P5ENI2"/>
<dbReference type="Proteomes" id="UP000237000">
    <property type="component" value="Unassembled WGS sequence"/>
</dbReference>
<dbReference type="AlphaFoldDB" id="A0A2P5ENI2"/>
<protein>
    <submittedName>
        <fullName evidence="1">Uncharacterized protein</fullName>
    </submittedName>
</protein>